<dbReference type="AlphaFoldDB" id="A0A3N7FYF8"/>
<protein>
    <submittedName>
        <fullName evidence="1">Uncharacterized protein</fullName>
    </submittedName>
</protein>
<name>A0A3N7FYF8_POPTR</name>
<evidence type="ECO:0000313" key="1">
    <source>
        <dbReference type="EMBL" id="RQO91521.1"/>
    </source>
</evidence>
<gene>
    <name evidence="1" type="ORF">POPTR_006G099301</name>
</gene>
<keyword evidence="2" id="KW-1185">Reference proteome</keyword>
<organism evidence="1 2">
    <name type="scientific">Populus trichocarpa</name>
    <name type="common">Western balsam poplar</name>
    <name type="synonym">Populus balsamifera subsp. trichocarpa</name>
    <dbReference type="NCBI Taxonomy" id="3694"/>
    <lineage>
        <taxon>Eukaryota</taxon>
        <taxon>Viridiplantae</taxon>
        <taxon>Streptophyta</taxon>
        <taxon>Embryophyta</taxon>
        <taxon>Tracheophyta</taxon>
        <taxon>Spermatophyta</taxon>
        <taxon>Magnoliopsida</taxon>
        <taxon>eudicotyledons</taxon>
        <taxon>Gunneridae</taxon>
        <taxon>Pentapetalae</taxon>
        <taxon>rosids</taxon>
        <taxon>fabids</taxon>
        <taxon>Malpighiales</taxon>
        <taxon>Salicaceae</taxon>
        <taxon>Saliceae</taxon>
        <taxon>Populus</taxon>
    </lineage>
</organism>
<evidence type="ECO:0000313" key="2">
    <source>
        <dbReference type="Proteomes" id="UP000006729"/>
    </source>
</evidence>
<reference evidence="1 2" key="1">
    <citation type="journal article" date="2006" name="Science">
        <title>The genome of black cottonwood, Populus trichocarpa (Torr. &amp; Gray).</title>
        <authorList>
            <person name="Tuskan G.A."/>
            <person name="Difazio S."/>
            <person name="Jansson S."/>
            <person name="Bohlmann J."/>
            <person name="Grigoriev I."/>
            <person name="Hellsten U."/>
            <person name="Putnam N."/>
            <person name="Ralph S."/>
            <person name="Rombauts S."/>
            <person name="Salamov A."/>
            <person name="Schein J."/>
            <person name="Sterck L."/>
            <person name="Aerts A."/>
            <person name="Bhalerao R.R."/>
            <person name="Bhalerao R.P."/>
            <person name="Blaudez D."/>
            <person name="Boerjan W."/>
            <person name="Brun A."/>
            <person name="Brunner A."/>
            <person name="Busov V."/>
            <person name="Campbell M."/>
            <person name="Carlson J."/>
            <person name="Chalot M."/>
            <person name="Chapman J."/>
            <person name="Chen G.L."/>
            <person name="Cooper D."/>
            <person name="Coutinho P.M."/>
            <person name="Couturier J."/>
            <person name="Covert S."/>
            <person name="Cronk Q."/>
            <person name="Cunningham R."/>
            <person name="Davis J."/>
            <person name="Degroeve S."/>
            <person name="Dejardin A."/>
            <person name="Depamphilis C."/>
            <person name="Detter J."/>
            <person name="Dirks B."/>
            <person name="Dubchak I."/>
            <person name="Duplessis S."/>
            <person name="Ehlting J."/>
            <person name="Ellis B."/>
            <person name="Gendler K."/>
            <person name="Goodstein D."/>
            <person name="Gribskov M."/>
            <person name="Grimwood J."/>
            <person name="Groover A."/>
            <person name="Gunter L."/>
            <person name="Hamberger B."/>
            <person name="Heinze B."/>
            <person name="Helariutta Y."/>
            <person name="Henrissat B."/>
            <person name="Holligan D."/>
            <person name="Holt R."/>
            <person name="Huang W."/>
            <person name="Islam-Faridi N."/>
            <person name="Jones S."/>
            <person name="Jones-Rhoades M."/>
            <person name="Jorgensen R."/>
            <person name="Joshi C."/>
            <person name="Kangasjarvi J."/>
            <person name="Karlsson J."/>
            <person name="Kelleher C."/>
            <person name="Kirkpatrick R."/>
            <person name="Kirst M."/>
            <person name="Kohler A."/>
            <person name="Kalluri U."/>
            <person name="Larimer F."/>
            <person name="Leebens-Mack J."/>
            <person name="Leple J.C."/>
            <person name="Locascio P."/>
            <person name="Lou Y."/>
            <person name="Lucas S."/>
            <person name="Martin F."/>
            <person name="Montanini B."/>
            <person name="Napoli C."/>
            <person name="Nelson D.R."/>
            <person name="Nelson C."/>
            <person name="Nieminen K."/>
            <person name="Nilsson O."/>
            <person name="Pereda V."/>
            <person name="Peter G."/>
            <person name="Philippe R."/>
            <person name="Pilate G."/>
            <person name="Poliakov A."/>
            <person name="Razumovskaya J."/>
            <person name="Richardson P."/>
            <person name="Rinaldi C."/>
            <person name="Ritland K."/>
            <person name="Rouze P."/>
            <person name="Ryaboy D."/>
            <person name="Schmutz J."/>
            <person name="Schrader J."/>
            <person name="Segerman B."/>
            <person name="Shin H."/>
            <person name="Siddiqui A."/>
            <person name="Sterky F."/>
            <person name="Terry A."/>
            <person name="Tsai C.J."/>
            <person name="Uberbacher E."/>
            <person name="Unneberg P."/>
            <person name="Vahala J."/>
            <person name="Wall K."/>
            <person name="Wessler S."/>
            <person name="Yang G."/>
            <person name="Yin T."/>
            <person name="Douglas C."/>
            <person name="Marra M."/>
            <person name="Sandberg G."/>
            <person name="Van de Peer Y."/>
            <person name="Rokhsar D."/>
        </authorList>
    </citation>
    <scope>NUCLEOTIDE SEQUENCE [LARGE SCALE GENOMIC DNA]</scope>
    <source>
        <strain evidence="2">cv. Nisqually</strain>
    </source>
</reference>
<dbReference type="EMBL" id="CM009295">
    <property type="protein sequence ID" value="RQO91521.1"/>
    <property type="molecule type" value="Genomic_DNA"/>
</dbReference>
<accession>A0A3N7FYF8</accession>
<dbReference type="Proteomes" id="UP000006729">
    <property type="component" value="Chromosome 6"/>
</dbReference>
<dbReference type="InParanoid" id="A0A3N7FYF8"/>
<proteinExistence type="predicted"/>
<sequence length="105" mass="11971">MRLWYQSNIVSSALRYHFTMIMLLCPLNETELIKVIIANRSEGQVPEFPVTYRSRGYLLLSSLYVGGKCRSIALTSETCAIYHYRRIYHQLCVGAGSLPPGTIIR</sequence>